<keyword evidence="1" id="KW-0472">Membrane</keyword>
<protein>
    <recommendedName>
        <fullName evidence="4">Transmembrane protein</fullName>
    </recommendedName>
</protein>
<keyword evidence="1" id="KW-1133">Transmembrane helix</keyword>
<organism evidence="2 3">
    <name type="scientific">Aquamicrobium phage P14</name>
    <dbReference type="NCBI Taxonomy" id="1927013"/>
    <lineage>
        <taxon>Viruses</taxon>
        <taxon>Duplodnaviria</taxon>
        <taxon>Heunggongvirae</taxon>
        <taxon>Uroviricota</taxon>
        <taxon>Caudoviricetes</taxon>
        <taxon>Autographivirales</taxon>
        <taxon>Autonotataviridae</taxon>
        <taxon>Aqualcavirus</taxon>
        <taxon>Aqualcavirus P14</taxon>
    </lineage>
</organism>
<proteinExistence type="predicted"/>
<gene>
    <name evidence="2" type="ORF">BB738_0120</name>
</gene>
<dbReference type="EMBL" id="KX660669">
    <property type="protein sequence ID" value="APL99470.1"/>
    <property type="molecule type" value="Genomic_DNA"/>
</dbReference>
<evidence type="ECO:0000313" key="2">
    <source>
        <dbReference type="EMBL" id="APL99470.1"/>
    </source>
</evidence>
<evidence type="ECO:0008006" key="4">
    <source>
        <dbReference type="Google" id="ProtNLM"/>
    </source>
</evidence>
<sequence>MCSREDFMITIILDILSMVILLATVAAFVRLLYQDIKDRNE</sequence>
<keyword evidence="1" id="KW-0812">Transmembrane</keyword>
<accession>A0A1L5C055</accession>
<name>A0A1L5C055_9CAUD</name>
<evidence type="ECO:0000313" key="3">
    <source>
        <dbReference type="Proteomes" id="UP000225023"/>
    </source>
</evidence>
<keyword evidence="3" id="KW-1185">Reference proteome</keyword>
<feature type="transmembrane region" description="Helical" evidence="1">
    <location>
        <begin position="7"/>
        <end position="33"/>
    </location>
</feature>
<evidence type="ECO:0000256" key="1">
    <source>
        <dbReference type="SAM" id="Phobius"/>
    </source>
</evidence>
<dbReference type="Proteomes" id="UP000225023">
    <property type="component" value="Segment"/>
</dbReference>
<reference evidence="3" key="1">
    <citation type="journal article" date="2017" name="Genes (Basel)">
        <title>Genome Analysis of a Novel Broad Host Range Proteobacteria Phage Isolated from a Bioreactor Treating Industrial Wastewater.</title>
        <authorList>
            <person name="de Leeuw M."/>
            <person name="Baron M."/>
            <person name="Brenner A."/>
            <person name="Kushmaro A."/>
        </authorList>
    </citation>
    <scope>NUCLEOTIDE SEQUENCE [LARGE SCALE GENOMIC DNA]</scope>
</reference>